<evidence type="ECO:0000256" key="1">
    <source>
        <dbReference type="ARBA" id="ARBA00004196"/>
    </source>
</evidence>
<dbReference type="KEGG" id="run:DR864_25245"/>
<dbReference type="InterPro" id="IPR000866">
    <property type="entry name" value="AhpC/TSA"/>
</dbReference>
<dbReference type="GO" id="GO:0016209">
    <property type="term" value="F:antioxidant activity"/>
    <property type="evidence" value="ECO:0007669"/>
    <property type="project" value="InterPro"/>
</dbReference>
<dbReference type="PROSITE" id="PS00194">
    <property type="entry name" value="THIOREDOXIN_1"/>
    <property type="match status" value="1"/>
</dbReference>
<dbReference type="PANTHER" id="PTHR42852:SF6">
    <property type="entry name" value="THIOL:DISULFIDE INTERCHANGE PROTEIN DSBE"/>
    <property type="match status" value="1"/>
</dbReference>
<organism evidence="6 7">
    <name type="scientific">Runella rosea</name>
    <dbReference type="NCBI Taxonomy" id="2259595"/>
    <lineage>
        <taxon>Bacteria</taxon>
        <taxon>Pseudomonadati</taxon>
        <taxon>Bacteroidota</taxon>
        <taxon>Cytophagia</taxon>
        <taxon>Cytophagales</taxon>
        <taxon>Spirosomataceae</taxon>
        <taxon>Runella</taxon>
    </lineage>
</organism>
<evidence type="ECO:0000256" key="2">
    <source>
        <dbReference type="ARBA" id="ARBA00022748"/>
    </source>
</evidence>
<dbReference type="InterPro" id="IPR025380">
    <property type="entry name" value="DUF4369"/>
</dbReference>
<dbReference type="Pfam" id="PF14289">
    <property type="entry name" value="DUF4369"/>
    <property type="match status" value="1"/>
</dbReference>
<dbReference type="Gene3D" id="3.40.30.10">
    <property type="entry name" value="Glutaredoxin"/>
    <property type="match status" value="1"/>
</dbReference>
<proteinExistence type="predicted"/>
<keyword evidence="7" id="KW-1185">Reference proteome</keyword>
<dbReference type="Pfam" id="PF00578">
    <property type="entry name" value="AhpC-TSA"/>
    <property type="match status" value="1"/>
</dbReference>
<dbReference type="PANTHER" id="PTHR42852">
    <property type="entry name" value="THIOL:DISULFIDE INTERCHANGE PROTEIN DSBE"/>
    <property type="match status" value="1"/>
</dbReference>
<keyword evidence="4" id="KW-0676">Redox-active center</keyword>
<evidence type="ECO:0000313" key="7">
    <source>
        <dbReference type="Proteomes" id="UP000251993"/>
    </source>
</evidence>
<dbReference type="CDD" id="cd02966">
    <property type="entry name" value="TlpA_like_family"/>
    <property type="match status" value="1"/>
</dbReference>
<dbReference type="GO" id="GO:0030313">
    <property type="term" value="C:cell envelope"/>
    <property type="evidence" value="ECO:0007669"/>
    <property type="project" value="UniProtKB-SubCell"/>
</dbReference>
<name>A0A344TQ81_9BACT</name>
<dbReference type="GO" id="GO:0016491">
    <property type="term" value="F:oxidoreductase activity"/>
    <property type="evidence" value="ECO:0007669"/>
    <property type="project" value="InterPro"/>
</dbReference>
<dbReference type="InterPro" id="IPR017937">
    <property type="entry name" value="Thioredoxin_CS"/>
</dbReference>
<dbReference type="Proteomes" id="UP000251993">
    <property type="component" value="Chromosome"/>
</dbReference>
<dbReference type="EMBL" id="CP030850">
    <property type="protein sequence ID" value="AXE20802.1"/>
    <property type="molecule type" value="Genomic_DNA"/>
</dbReference>
<evidence type="ECO:0000259" key="5">
    <source>
        <dbReference type="PROSITE" id="PS51352"/>
    </source>
</evidence>
<keyword evidence="2" id="KW-0201">Cytochrome c-type biogenesis</keyword>
<dbReference type="PROSITE" id="PS51352">
    <property type="entry name" value="THIOREDOXIN_2"/>
    <property type="match status" value="1"/>
</dbReference>
<comment type="subcellular location">
    <subcellularLocation>
        <location evidence="1">Cell envelope</location>
    </subcellularLocation>
</comment>
<sequence>MKPFLLIPILLIPTFLGAQSSVYKVEGKLRNVDPTVIIYVRYFFENKGHTDSAQVKNGRFIVTGTIDQPHYAWLSDGKKSIRFYLEPGTISVTSPDSIENAVVVSPMNIDNQKLKMMLKPTVDQLDLLEKEYQAATPEQKKVKEFTEAFEKRKDVVYDKQEKIKAQFIRENTTSMLSLYILDQYTDGYASDFSELEPMFSPLSETIKTSKPGKAYAKKLSLIQATSVGALAPDFTQPDTSGKAVTLSSFRGKYVLVDFWASWCGPCRAENPNIVKNFHQYKDQNFTVLGVSLDRPNGKEAWLKAIHKDRLDWTHVSELKQWNADIVKQYAVQFVPQNFLIGPDGKILAKNIRGENLDKKLAEIFGSKP</sequence>
<gene>
    <name evidence="6" type="ORF">DR864_25245</name>
</gene>
<evidence type="ECO:0000256" key="3">
    <source>
        <dbReference type="ARBA" id="ARBA00023157"/>
    </source>
</evidence>
<dbReference type="OrthoDB" id="6399635at2"/>
<dbReference type="RefSeq" id="WP_114069563.1">
    <property type="nucleotide sequence ID" value="NZ_CP030850.1"/>
</dbReference>
<dbReference type="InterPro" id="IPR036249">
    <property type="entry name" value="Thioredoxin-like_sf"/>
</dbReference>
<dbReference type="GO" id="GO:0017004">
    <property type="term" value="P:cytochrome complex assembly"/>
    <property type="evidence" value="ECO:0007669"/>
    <property type="project" value="UniProtKB-KW"/>
</dbReference>
<evidence type="ECO:0000313" key="6">
    <source>
        <dbReference type="EMBL" id="AXE20802.1"/>
    </source>
</evidence>
<dbReference type="SUPFAM" id="SSF52833">
    <property type="entry name" value="Thioredoxin-like"/>
    <property type="match status" value="1"/>
</dbReference>
<dbReference type="AlphaFoldDB" id="A0A344TQ81"/>
<evidence type="ECO:0000256" key="4">
    <source>
        <dbReference type="ARBA" id="ARBA00023284"/>
    </source>
</evidence>
<reference evidence="6 7" key="1">
    <citation type="submission" date="2018-07" db="EMBL/GenBank/DDBJ databases">
        <title>Genome sequencing of Runella.</title>
        <authorList>
            <person name="Baek M.-G."/>
            <person name="Yi H."/>
        </authorList>
    </citation>
    <scope>NUCLEOTIDE SEQUENCE [LARGE SCALE GENOMIC DNA]</scope>
    <source>
        <strain evidence="6 7">HYN0085</strain>
    </source>
</reference>
<dbReference type="InterPro" id="IPR013766">
    <property type="entry name" value="Thioredoxin_domain"/>
</dbReference>
<keyword evidence="3" id="KW-1015">Disulfide bond</keyword>
<protein>
    <submittedName>
        <fullName evidence="6">Alkyl hydroperoxide reductase</fullName>
    </submittedName>
</protein>
<accession>A0A344TQ81</accession>
<dbReference type="InterPro" id="IPR050553">
    <property type="entry name" value="Thioredoxin_ResA/DsbE_sf"/>
</dbReference>
<feature type="domain" description="Thioredoxin" evidence="5">
    <location>
        <begin position="225"/>
        <end position="368"/>
    </location>
</feature>